<evidence type="ECO:0000313" key="1">
    <source>
        <dbReference type="EMBL" id="TIA89462.1"/>
    </source>
</evidence>
<dbReference type="Gene3D" id="3.40.50.150">
    <property type="entry name" value="Vaccinia Virus protein VP39"/>
    <property type="match status" value="2"/>
</dbReference>
<dbReference type="Proteomes" id="UP000310189">
    <property type="component" value="Unassembled WGS sequence"/>
</dbReference>
<proteinExistence type="predicted"/>
<protein>
    <submittedName>
        <fullName evidence="1">Uncharacterized protein</fullName>
    </submittedName>
</protein>
<dbReference type="OrthoDB" id="1723750at2759"/>
<keyword evidence="2" id="KW-1185">Reference proteome</keyword>
<dbReference type="PANTHER" id="PTHR14614">
    <property type="entry name" value="HEPATOCELLULAR CARCINOMA-ASSOCIATED ANTIGEN"/>
    <property type="match status" value="1"/>
</dbReference>
<dbReference type="GO" id="GO:0005634">
    <property type="term" value="C:nucleus"/>
    <property type="evidence" value="ECO:0007669"/>
    <property type="project" value="TreeGrafter"/>
</dbReference>
<comment type="caution">
    <text evidence="1">The sequence shown here is derived from an EMBL/GenBank/DDBJ whole genome shotgun (WGS) entry which is preliminary data.</text>
</comment>
<dbReference type="InterPro" id="IPR019410">
    <property type="entry name" value="Methyltransf_16"/>
</dbReference>
<dbReference type="EMBL" id="SPNW01000027">
    <property type="protein sequence ID" value="TIA89462.1"/>
    <property type="molecule type" value="Genomic_DNA"/>
</dbReference>
<evidence type="ECO:0000313" key="2">
    <source>
        <dbReference type="Proteomes" id="UP000310189"/>
    </source>
</evidence>
<dbReference type="PANTHER" id="PTHR14614:SF162">
    <property type="entry name" value="EXPRESSED PROTEIN"/>
    <property type="match status" value="1"/>
</dbReference>
<organism evidence="1 2">
    <name type="scientific">Wallemia hederae</name>
    <dbReference type="NCBI Taxonomy" id="1540922"/>
    <lineage>
        <taxon>Eukaryota</taxon>
        <taxon>Fungi</taxon>
        <taxon>Dikarya</taxon>
        <taxon>Basidiomycota</taxon>
        <taxon>Wallemiomycotina</taxon>
        <taxon>Wallemiomycetes</taxon>
        <taxon>Wallemiales</taxon>
        <taxon>Wallemiaceae</taxon>
        <taxon>Wallemia</taxon>
    </lineage>
</organism>
<dbReference type="GO" id="GO:0005737">
    <property type="term" value="C:cytoplasm"/>
    <property type="evidence" value="ECO:0007669"/>
    <property type="project" value="TreeGrafter"/>
</dbReference>
<dbReference type="Pfam" id="PF10294">
    <property type="entry name" value="Methyltransf_16"/>
    <property type="match status" value="1"/>
</dbReference>
<dbReference type="AlphaFoldDB" id="A0A4T0FLY5"/>
<accession>A0A4T0FLY5</accession>
<reference evidence="1 2" key="1">
    <citation type="submission" date="2019-03" db="EMBL/GenBank/DDBJ databases">
        <title>Sequencing 23 genomes of Wallemia ichthyophaga.</title>
        <authorList>
            <person name="Gostincar C."/>
        </authorList>
    </citation>
    <scope>NUCLEOTIDE SEQUENCE [LARGE SCALE GENOMIC DNA]</scope>
    <source>
        <strain evidence="1 2">EXF-5753</strain>
    </source>
</reference>
<dbReference type="InterPro" id="IPR029063">
    <property type="entry name" value="SAM-dependent_MTases_sf"/>
</dbReference>
<sequence length="543" mass="60476">MEIKEKNRAAYETKEEGVLAYRIGNRVLHLAQDLSGDDTTGSTLWLSAQVLAAYVQQNGLRDRNKGRRKCLELGSGVGLVGLALAGDDTNDVLLTDVDKVVDRVLLPNVEMNGHRNAQVGVLDWHTDADSVDWKGMGMVDGSGAIEPPFDLIVSTDTLYERTLTPLLLQHIHYHLDRNAHCKALIGLERRDSTLIDEALSMMAEMGLKVQQIAHESLSRAVRDEYGWEDDEMWSGCEVYKLTKSSKRTLNSSTVDSSTQVDWQEWTDVALDDLISCLPPALSYSSIDIPCSSTQPLQPIAHRDLFDARFQLMEEDKEQGVVSGDSDLIPGRYEGGLKTWECSVDLVQHLHATGADFVNKRVMEIGCGTSLPSLYAYRQILAQPGTKNCVMHLQDYNLQTLQLVTFPNMFLTWYISHFSKDSTGEAEINEEVIALFKKHLIDDKVDLKFSYGAWKALDGDIKYDYLLTSETVYRTESIPPLVQLIQSASHDHTATLVATKGIYFGVGGGVREFSDYLASNGHSTDVVWTKEGTGVSRHILKVIL</sequence>
<name>A0A4T0FLY5_9BASI</name>
<dbReference type="SUPFAM" id="SSF53335">
    <property type="entry name" value="S-adenosyl-L-methionine-dependent methyltransferases"/>
    <property type="match status" value="1"/>
</dbReference>
<dbReference type="CDD" id="cd02440">
    <property type="entry name" value="AdoMet_MTases"/>
    <property type="match status" value="1"/>
</dbReference>
<dbReference type="GO" id="GO:0008757">
    <property type="term" value="F:S-adenosylmethionine-dependent methyltransferase activity"/>
    <property type="evidence" value="ECO:0007669"/>
    <property type="project" value="UniProtKB-ARBA"/>
</dbReference>
<gene>
    <name evidence="1" type="ORF">E3P99_02055</name>
</gene>